<dbReference type="RefSeq" id="WP_059265164.1">
    <property type="nucleotide sequence ID" value="NZ_KQ948362.1"/>
</dbReference>
<reference evidence="1 2" key="1">
    <citation type="submission" date="2015-10" db="EMBL/GenBank/DDBJ databases">
        <title>Draft genome sequence of Streptomyces corchorusii DSM 40340, type strain for the species Streptomyces corchorusii.</title>
        <authorList>
            <person name="Ruckert C."/>
            <person name="Winkler A."/>
            <person name="Kalinowski J."/>
            <person name="Kampfer P."/>
            <person name="Glaeser S."/>
        </authorList>
    </citation>
    <scope>NUCLEOTIDE SEQUENCE [LARGE SCALE GENOMIC DNA]</scope>
    <source>
        <strain evidence="1 2">DSM 40340</strain>
    </source>
</reference>
<comment type="caution">
    <text evidence="1">The sequence shown here is derived from an EMBL/GenBank/DDBJ whole genome shotgun (WGS) entry which is preliminary data.</text>
</comment>
<protein>
    <recommendedName>
        <fullName evidence="3">Squalene cyclase C-terminal domain-containing protein</fullName>
    </recommendedName>
</protein>
<gene>
    <name evidence="1" type="ORF">AQJ11_29380</name>
</gene>
<evidence type="ECO:0000313" key="2">
    <source>
        <dbReference type="Proteomes" id="UP000053398"/>
    </source>
</evidence>
<dbReference type="SUPFAM" id="SSF48239">
    <property type="entry name" value="Terpenoid cyclases/Protein prenyltransferases"/>
    <property type="match status" value="1"/>
</dbReference>
<proteinExistence type="predicted"/>
<dbReference type="AlphaFoldDB" id="A0A101PZ55"/>
<name>A0A101PZ55_STRCK</name>
<evidence type="ECO:0008006" key="3">
    <source>
        <dbReference type="Google" id="ProtNLM"/>
    </source>
</evidence>
<accession>A0A101PZ55</accession>
<dbReference type="EMBL" id="LMWP01000035">
    <property type="protein sequence ID" value="KUN20315.1"/>
    <property type="molecule type" value="Genomic_DNA"/>
</dbReference>
<dbReference type="Proteomes" id="UP000053398">
    <property type="component" value="Unassembled WGS sequence"/>
</dbReference>
<evidence type="ECO:0000313" key="1">
    <source>
        <dbReference type="EMBL" id="KUN20315.1"/>
    </source>
</evidence>
<dbReference type="InterPro" id="IPR008930">
    <property type="entry name" value="Terpenoid_cyclase/PrenylTrfase"/>
</dbReference>
<organism evidence="1 2">
    <name type="scientific">Streptomyces corchorusii</name>
    <name type="common">Streptomyces chibaensis</name>
    <dbReference type="NCBI Taxonomy" id="1903"/>
    <lineage>
        <taxon>Bacteria</taxon>
        <taxon>Bacillati</taxon>
        <taxon>Actinomycetota</taxon>
        <taxon>Actinomycetes</taxon>
        <taxon>Kitasatosporales</taxon>
        <taxon>Streptomycetaceae</taxon>
        <taxon>Streptomyces</taxon>
    </lineage>
</organism>
<keyword evidence="2" id="KW-1185">Reference proteome</keyword>
<sequence length="163" mass="17510">MSEEAVNRSIRPFIPDHTHLLSAVAALALARRSFPQHRQLLTRTGAFLATHQNAGGGWAFTERVTQADVESTSAVLEALHAINPTRYAASLIRDHTHLAHLGDRGGGRRCYVGGADRGSGVWCEGQDRRQGAVNVFGMIRKVGCPLCPPGVRQLVGATLHPCG</sequence>
<dbReference type="Gene3D" id="1.50.10.20">
    <property type="match status" value="1"/>
</dbReference>